<dbReference type="PANTHER" id="PTHR23088:SF27">
    <property type="entry name" value="DEAMINATED GLUTATHIONE AMIDASE"/>
    <property type="match status" value="1"/>
</dbReference>
<evidence type="ECO:0000313" key="3">
    <source>
        <dbReference type="EMBL" id="TFB77258.1"/>
    </source>
</evidence>
<dbReference type="GO" id="GO:0016787">
    <property type="term" value="F:hydrolase activity"/>
    <property type="evidence" value="ECO:0007669"/>
    <property type="project" value="UniProtKB-KW"/>
</dbReference>
<comment type="similarity">
    <text evidence="1">Belongs to the carbon-nitrogen hydrolase superfamily. NIT1/NIT2 family.</text>
</comment>
<dbReference type="OrthoDB" id="9811121at2"/>
<protein>
    <submittedName>
        <fullName evidence="3">Carbon-nitrogen hydrolase family protein</fullName>
    </submittedName>
</protein>
<keyword evidence="3" id="KW-0378">Hydrolase</keyword>
<comment type="caution">
    <text evidence="3">The sequence shown here is derived from an EMBL/GenBank/DDBJ whole genome shotgun (WGS) entry which is preliminary data.</text>
</comment>
<dbReference type="Proteomes" id="UP000298173">
    <property type="component" value="Unassembled WGS sequence"/>
</dbReference>
<proteinExistence type="inferred from homology"/>
<dbReference type="RefSeq" id="WP_134501070.1">
    <property type="nucleotide sequence ID" value="NZ_SOEY01000002.1"/>
</dbReference>
<dbReference type="AlphaFoldDB" id="A0A4R8V4F4"/>
<dbReference type="PROSITE" id="PS50263">
    <property type="entry name" value="CN_HYDROLASE"/>
    <property type="match status" value="1"/>
</dbReference>
<dbReference type="CDD" id="cd07197">
    <property type="entry name" value="nitrilase"/>
    <property type="match status" value="1"/>
</dbReference>
<dbReference type="Gene3D" id="3.60.110.10">
    <property type="entry name" value="Carbon-nitrogen hydrolase"/>
    <property type="match status" value="1"/>
</dbReference>
<feature type="domain" description="CN hydrolase" evidence="2">
    <location>
        <begin position="5"/>
        <end position="243"/>
    </location>
</feature>
<organism evidence="3 4">
    <name type="scientific">Cryobacterium glaciale</name>
    <dbReference type="NCBI Taxonomy" id="1259145"/>
    <lineage>
        <taxon>Bacteria</taxon>
        <taxon>Bacillati</taxon>
        <taxon>Actinomycetota</taxon>
        <taxon>Actinomycetes</taxon>
        <taxon>Micrococcales</taxon>
        <taxon>Microbacteriaceae</taxon>
        <taxon>Cryobacterium</taxon>
    </lineage>
</organism>
<evidence type="ECO:0000259" key="2">
    <source>
        <dbReference type="PROSITE" id="PS50263"/>
    </source>
</evidence>
<evidence type="ECO:0000313" key="4">
    <source>
        <dbReference type="Proteomes" id="UP000298173"/>
    </source>
</evidence>
<dbReference type="Pfam" id="PF00795">
    <property type="entry name" value="CN_hydrolase"/>
    <property type="match status" value="1"/>
</dbReference>
<dbReference type="EMBL" id="SOEY01000002">
    <property type="protein sequence ID" value="TFB77258.1"/>
    <property type="molecule type" value="Genomic_DNA"/>
</dbReference>
<dbReference type="InterPro" id="IPR036526">
    <property type="entry name" value="C-N_Hydrolase_sf"/>
</dbReference>
<dbReference type="InterPro" id="IPR003010">
    <property type="entry name" value="C-N_Hydrolase"/>
</dbReference>
<reference evidence="3 4" key="1">
    <citation type="submission" date="2019-03" db="EMBL/GenBank/DDBJ databases">
        <title>Genomics of glacier-inhabiting Cryobacterium strains.</title>
        <authorList>
            <person name="Liu Q."/>
            <person name="Xin Y.-H."/>
        </authorList>
    </citation>
    <scope>NUCLEOTIDE SEQUENCE [LARGE SCALE GENOMIC DNA]</scope>
    <source>
        <strain evidence="3 4">HLT2-23</strain>
    </source>
</reference>
<dbReference type="SUPFAM" id="SSF56317">
    <property type="entry name" value="Carbon-nitrogen hydrolase"/>
    <property type="match status" value="1"/>
</dbReference>
<name>A0A4R8V4F4_9MICO</name>
<accession>A0A4R8V4F4</accession>
<sequence>MSRPLPLALIQAPAQPDNDLDAFASALELLTKTHSDTALFIYPELHLSTVGDASDGQTADLIQSLAQPLDGPRNDHLASIAGDLGIWLIPGSFYERRSDGRIYNTAAAYSPEGKRVTAYRKMFPWRPTEKVAAGASFVTFDMAGYGRVGLSICYDAWFPETSRHLAWLGAELIVNVVQTATSDREQEITLTRANAIVNQVFVASANAAAPHGLGQSLLVDPQGRVRVHSLTSESRVLTDVIDLDEVLNTRRFGTGGVTRPWAHFSPEDASIEMPFYSGHINPQAWQPSQHSDQRDIH</sequence>
<evidence type="ECO:0000256" key="1">
    <source>
        <dbReference type="ARBA" id="ARBA00010613"/>
    </source>
</evidence>
<dbReference type="PANTHER" id="PTHR23088">
    <property type="entry name" value="NITRILASE-RELATED"/>
    <property type="match status" value="1"/>
</dbReference>
<gene>
    <name evidence="3" type="ORF">E3O06_00400</name>
</gene>
<keyword evidence="4" id="KW-1185">Reference proteome</keyword>